<feature type="signal peptide" evidence="1">
    <location>
        <begin position="1"/>
        <end position="17"/>
    </location>
</feature>
<dbReference type="SUPFAM" id="SSF56601">
    <property type="entry name" value="beta-lactamase/transpeptidase-like"/>
    <property type="match status" value="1"/>
</dbReference>
<dbReference type="InterPro" id="IPR001466">
    <property type="entry name" value="Beta-lactam-related"/>
</dbReference>
<dbReference type="RefSeq" id="WP_265128334.1">
    <property type="nucleotide sequence ID" value="NZ_JAPCHY010000010.1"/>
</dbReference>
<reference evidence="3 4" key="1">
    <citation type="submission" date="2022-10" db="EMBL/GenBank/DDBJ databases">
        <title>Xanthomonas sp. H13-6.</title>
        <authorList>
            <person name="Liu X."/>
            <person name="Deng Z."/>
            <person name="Jiang Y."/>
            <person name="Yu T."/>
            <person name="Ai J."/>
        </authorList>
    </citation>
    <scope>NUCLEOTIDE SEQUENCE [LARGE SCALE GENOMIC DNA]</scope>
    <source>
        <strain evidence="3 4">H13-6</strain>
    </source>
</reference>
<accession>A0ABT3JY20</accession>
<feature type="chain" id="PRO_5045406613" evidence="1">
    <location>
        <begin position="18"/>
        <end position="494"/>
    </location>
</feature>
<protein>
    <submittedName>
        <fullName evidence="3">Beta-lactamase family protein</fullName>
    </submittedName>
</protein>
<dbReference type="Pfam" id="PF00144">
    <property type="entry name" value="Beta-lactamase"/>
    <property type="match status" value="1"/>
</dbReference>
<sequence length="494" mass="53996">MAFLLAFVAAAPLPVSAASHPDFDPLAGFVQRTKTITGHPSGTAIAVVKDGRIVYEGYFGYSDIAARTPVTGETAFYIASATKPFFALNVLMKEEAGQLDTRTTLRQMFPGTGFAGIEAESVTLRDLLVHSSGVDNPSLVWATAFSGVHDARSRLALVAASHPDAEAARGTFKYTNVGYNIASIWLDRQLAMPWQQQLDNAIFQPLGMRRTSARVSEAEAAGWPLAKPYSFVSEQPRQPLYLAKSDDTMHAAGGLLSTAPDLARFLTAQLRTGEGLAIPETAIERSHEPQAALAARYLDFPRTGYAWGWYTGEYKGRTLLHHFGGFSGFHAHLSFMPEEGIALVVLNNEDFLGAQLTSLIADYVYGVLLEQPGIESTVSRRFDELQAKAGQARQAATRQRQAIRARAWNLSRPRADYAGRYSNALLGDLTVESNDGQEMTIRWGRLAAVASGDERRDHVRVEFSPSSGQLLAFAMEDAGVEAVVFEQMVFRKIR</sequence>
<gene>
    <name evidence="3" type="ORF">OK345_12635</name>
</gene>
<dbReference type="EMBL" id="JAPCHY010000010">
    <property type="protein sequence ID" value="MCW4473350.1"/>
    <property type="molecule type" value="Genomic_DNA"/>
</dbReference>
<dbReference type="Gene3D" id="3.40.710.10">
    <property type="entry name" value="DD-peptidase/beta-lactamase superfamily"/>
    <property type="match status" value="1"/>
</dbReference>
<evidence type="ECO:0000259" key="2">
    <source>
        <dbReference type="Pfam" id="PF00144"/>
    </source>
</evidence>
<keyword evidence="4" id="KW-1185">Reference proteome</keyword>
<dbReference type="InterPro" id="IPR050491">
    <property type="entry name" value="AmpC-like"/>
</dbReference>
<evidence type="ECO:0000256" key="1">
    <source>
        <dbReference type="SAM" id="SignalP"/>
    </source>
</evidence>
<organism evidence="3 4">
    <name type="scientific">Xanthomonas chitinilytica</name>
    <dbReference type="NCBI Taxonomy" id="2989819"/>
    <lineage>
        <taxon>Bacteria</taxon>
        <taxon>Pseudomonadati</taxon>
        <taxon>Pseudomonadota</taxon>
        <taxon>Gammaproteobacteria</taxon>
        <taxon>Lysobacterales</taxon>
        <taxon>Lysobacteraceae</taxon>
        <taxon>Xanthomonas</taxon>
    </lineage>
</organism>
<feature type="domain" description="Beta-lactamase-related" evidence="2">
    <location>
        <begin position="41"/>
        <end position="350"/>
    </location>
</feature>
<keyword evidence="1" id="KW-0732">Signal</keyword>
<dbReference type="InterPro" id="IPR012338">
    <property type="entry name" value="Beta-lactam/transpept-like"/>
</dbReference>
<evidence type="ECO:0000313" key="4">
    <source>
        <dbReference type="Proteomes" id="UP001209922"/>
    </source>
</evidence>
<dbReference type="PANTHER" id="PTHR46825">
    <property type="entry name" value="D-ALANYL-D-ALANINE-CARBOXYPEPTIDASE/ENDOPEPTIDASE AMPH"/>
    <property type="match status" value="1"/>
</dbReference>
<comment type="caution">
    <text evidence="3">The sequence shown here is derived from an EMBL/GenBank/DDBJ whole genome shotgun (WGS) entry which is preliminary data.</text>
</comment>
<name>A0ABT3JY20_9XANT</name>
<dbReference type="Proteomes" id="UP001209922">
    <property type="component" value="Unassembled WGS sequence"/>
</dbReference>
<evidence type="ECO:0000313" key="3">
    <source>
        <dbReference type="EMBL" id="MCW4473350.1"/>
    </source>
</evidence>
<proteinExistence type="predicted"/>
<dbReference type="PANTHER" id="PTHR46825:SF9">
    <property type="entry name" value="BETA-LACTAMASE-RELATED DOMAIN-CONTAINING PROTEIN"/>
    <property type="match status" value="1"/>
</dbReference>